<evidence type="ECO:0000256" key="7">
    <source>
        <dbReference type="RuleBase" id="RU363032"/>
    </source>
</evidence>
<dbReference type="InterPro" id="IPR035906">
    <property type="entry name" value="MetI-like_sf"/>
</dbReference>
<dbReference type="PROSITE" id="PS50928">
    <property type="entry name" value="ABC_TM1"/>
    <property type="match status" value="1"/>
</dbReference>
<evidence type="ECO:0000256" key="5">
    <source>
        <dbReference type="ARBA" id="ARBA00022989"/>
    </source>
</evidence>
<gene>
    <name evidence="9" type="ORF">GCM10011611_66750</name>
</gene>
<dbReference type="CDD" id="cd06261">
    <property type="entry name" value="TM_PBP2"/>
    <property type="match status" value="1"/>
</dbReference>
<comment type="subcellular location">
    <subcellularLocation>
        <location evidence="1 7">Cell membrane</location>
        <topology evidence="1 7">Multi-pass membrane protein</topology>
    </subcellularLocation>
</comment>
<name>A0A8J3E5W8_9PROT</name>
<reference evidence="9" key="1">
    <citation type="journal article" date="2014" name="Int. J. Syst. Evol. Microbiol.">
        <title>Complete genome sequence of Corynebacterium casei LMG S-19264T (=DSM 44701T), isolated from a smear-ripened cheese.</title>
        <authorList>
            <consortium name="US DOE Joint Genome Institute (JGI-PGF)"/>
            <person name="Walter F."/>
            <person name="Albersmeier A."/>
            <person name="Kalinowski J."/>
            <person name="Ruckert C."/>
        </authorList>
    </citation>
    <scope>NUCLEOTIDE SEQUENCE</scope>
    <source>
        <strain evidence="9">CGMCC 1.15725</strain>
    </source>
</reference>
<dbReference type="SUPFAM" id="SSF161098">
    <property type="entry name" value="MetI-like"/>
    <property type="match status" value="1"/>
</dbReference>
<evidence type="ECO:0000259" key="8">
    <source>
        <dbReference type="PROSITE" id="PS50928"/>
    </source>
</evidence>
<dbReference type="Gene3D" id="1.10.3720.10">
    <property type="entry name" value="MetI-like"/>
    <property type="match status" value="1"/>
</dbReference>
<evidence type="ECO:0000313" key="9">
    <source>
        <dbReference type="EMBL" id="GGF50969.1"/>
    </source>
</evidence>
<dbReference type="PANTHER" id="PTHR30151">
    <property type="entry name" value="ALKANE SULFONATE ABC TRANSPORTER-RELATED, MEMBRANE SUBUNIT"/>
    <property type="match status" value="1"/>
</dbReference>
<evidence type="ECO:0000256" key="3">
    <source>
        <dbReference type="ARBA" id="ARBA00022475"/>
    </source>
</evidence>
<evidence type="ECO:0000313" key="10">
    <source>
        <dbReference type="Proteomes" id="UP000646365"/>
    </source>
</evidence>
<keyword evidence="2 7" id="KW-0813">Transport</keyword>
<feature type="transmembrane region" description="Helical" evidence="7">
    <location>
        <begin position="59"/>
        <end position="80"/>
    </location>
</feature>
<sequence>MRKIFPPLTIALAVLVGWQVLSATSGAHAVGSPLETMRMLLHMMATSHFWLDAAETGAAFVWSLALSILCGSLIGVALGVSRASGEVFEPILVTFYALPKVTLYPLVLLAFGLGMSAKVAFGVMHALVPITLMTRNAVSQLKPVYWRTAKTLGLGPAAAVRHVVFPAIMPELVAAVRIGFSLSLLGVLIGEMFASKRGLGYAAINAMGLGDITTIMAIGIFLAAVAIAINIGLLTIESAVRHAPAAR</sequence>
<dbReference type="AlphaFoldDB" id="A0A8J3E5W8"/>
<accession>A0A8J3E5W8</accession>
<reference evidence="9" key="2">
    <citation type="submission" date="2020-09" db="EMBL/GenBank/DDBJ databases">
        <authorList>
            <person name="Sun Q."/>
            <person name="Zhou Y."/>
        </authorList>
    </citation>
    <scope>NUCLEOTIDE SEQUENCE</scope>
    <source>
        <strain evidence="9">CGMCC 1.15725</strain>
    </source>
</reference>
<dbReference type="PANTHER" id="PTHR30151:SF0">
    <property type="entry name" value="ABC TRANSPORTER PERMEASE PROTEIN MJ0413-RELATED"/>
    <property type="match status" value="1"/>
</dbReference>
<organism evidence="9 10">
    <name type="scientific">Aliidongia dinghuensis</name>
    <dbReference type="NCBI Taxonomy" id="1867774"/>
    <lineage>
        <taxon>Bacteria</taxon>
        <taxon>Pseudomonadati</taxon>
        <taxon>Pseudomonadota</taxon>
        <taxon>Alphaproteobacteria</taxon>
        <taxon>Rhodospirillales</taxon>
        <taxon>Dongiaceae</taxon>
        <taxon>Aliidongia</taxon>
    </lineage>
</organism>
<proteinExistence type="inferred from homology"/>
<keyword evidence="6 7" id="KW-0472">Membrane</keyword>
<evidence type="ECO:0000256" key="4">
    <source>
        <dbReference type="ARBA" id="ARBA00022692"/>
    </source>
</evidence>
<dbReference type="EMBL" id="BMJQ01000036">
    <property type="protein sequence ID" value="GGF50969.1"/>
    <property type="molecule type" value="Genomic_DNA"/>
</dbReference>
<dbReference type="RefSeq" id="WP_189052548.1">
    <property type="nucleotide sequence ID" value="NZ_BMJQ01000036.1"/>
</dbReference>
<comment type="similarity">
    <text evidence="7">Belongs to the binding-protein-dependent transport system permease family.</text>
</comment>
<protein>
    <recommendedName>
        <fullName evidence="8">ABC transmembrane type-1 domain-containing protein</fullName>
    </recommendedName>
</protein>
<dbReference type="Proteomes" id="UP000646365">
    <property type="component" value="Unassembled WGS sequence"/>
</dbReference>
<comment type="caution">
    <text evidence="9">The sequence shown here is derived from an EMBL/GenBank/DDBJ whole genome shotgun (WGS) entry which is preliminary data.</text>
</comment>
<feature type="transmembrane region" description="Helical" evidence="7">
    <location>
        <begin position="174"/>
        <end position="194"/>
    </location>
</feature>
<feature type="transmembrane region" description="Helical" evidence="7">
    <location>
        <begin position="150"/>
        <end position="168"/>
    </location>
</feature>
<keyword evidence="3" id="KW-1003">Cell membrane</keyword>
<evidence type="ECO:0000256" key="6">
    <source>
        <dbReference type="ARBA" id="ARBA00023136"/>
    </source>
</evidence>
<dbReference type="GO" id="GO:0055085">
    <property type="term" value="P:transmembrane transport"/>
    <property type="evidence" value="ECO:0007669"/>
    <property type="project" value="InterPro"/>
</dbReference>
<feature type="transmembrane region" description="Helical" evidence="7">
    <location>
        <begin position="215"/>
        <end position="236"/>
    </location>
</feature>
<evidence type="ECO:0000256" key="2">
    <source>
        <dbReference type="ARBA" id="ARBA00022448"/>
    </source>
</evidence>
<dbReference type="Pfam" id="PF00528">
    <property type="entry name" value="BPD_transp_1"/>
    <property type="match status" value="1"/>
</dbReference>
<dbReference type="InterPro" id="IPR000515">
    <property type="entry name" value="MetI-like"/>
</dbReference>
<keyword evidence="4 7" id="KW-0812">Transmembrane</keyword>
<evidence type="ECO:0000256" key="1">
    <source>
        <dbReference type="ARBA" id="ARBA00004651"/>
    </source>
</evidence>
<keyword evidence="10" id="KW-1185">Reference proteome</keyword>
<feature type="transmembrane region" description="Helical" evidence="7">
    <location>
        <begin position="92"/>
        <end position="113"/>
    </location>
</feature>
<feature type="domain" description="ABC transmembrane type-1" evidence="8">
    <location>
        <begin position="53"/>
        <end position="233"/>
    </location>
</feature>
<dbReference type="GO" id="GO:0005886">
    <property type="term" value="C:plasma membrane"/>
    <property type="evidence" value="ECO:0007669"/>
    <property type="project" value="UniProtKB-SubCell"/>
</dbReference>
<keyword evidence="5 7" id="KW-1133">Transmembrane helix</keyword>